<dbReference type="AlphaFoldDB" id="A0A238ZAP3"/>
<feature type="transmembrane region" description="Helical" evidence="1">
    <location>
        <begin position="7"/>
        <end position="28"/>
    </location>
</feature>
<keyword evidence="1" id="KW-0472">Membrane</keyword>
<feature type="transmembrane region" description="Helical" evidence="1">
    <location>
        <begin position="151"/>
        <end position="177"/>
    </location>
</feature>
<keyword evidence="1" id="KW-1133">Transmembrane helix</keyword>
<dbReference type="EMBL" id="FZNO01000026">
    <property type="protein sequence ID" value="SNR79991.1"/>
    <property type="molecule type" value="Genomic_DNA"/>
</dbReference>
<gene>
    <name evidence="2" type="ORF">SAMN06272737_12642</name>
</gene>
<evidence type="ECO:0000256" key="1">
    <source>
        <dbReference type="SAM" id="Phobius"/>
    </source>
</evidence>
<protein>
    <submittedName>
        <fullName evidence="2">Uncharacterized protein</fullName>
    </submittedName>
</protein>
<keyword evidence="1" id="KW-0812">Transmembrane</keyword>
<feature type="transmembrane region" description="Helical" evidence="1">
    <location>
        <begin position="82"/>
        <end position="102"/>
    </location>
</feature>
<dbReference type="RefSeq" id="WP_089338259.1">
    <property type="nucleotide sequence ID" value="NZ_FZNO01000026.1"/>
</dbReference>
<evidence type="ECO:0000313" key="2">
    <source>
        <dbReference type="EMBL" id="SNR79991.1"/>
    </source>
</evidence>
<dbReference type="Proteomes" id="UP000198403">
    <property type="component" value="Unassembled WGS sequence"/>
</dbReference>
<accession>A0A238ZAP3</accession>
<proteinExistence type="predicted"/>
<dbReference type="OrthoDB" id="3379249at2"/>
<feature type="transmembrane region" description="Helical" evidence="1">
    <location>
        <begin position="48"/>
        <end position="70"/>
    </location>
</feature>
<evidence type="ECO:0000313" key="3">
    <source>
        <dbReference type="Proteomes" id="UP000198403"/>
    </source>
</evidence>
<keyword evidence="3" id="KW-1185">Reference proteome</keyword>
<name>A0A238ZAP3_9ACTN</name>
<feature type="transmembrane region" description="Helical" evidence="1">
    <location>
        <begin position="122"/>
        <end position="139"/>
    </location>
</feature>
<reference evidence="2 3" key="1">
    <citation type="submission" date="2017-06" db="EMBL/GenBank/DDBJ databases">
        <authorList>
            <person name="Kim H.J."/>
            <person name="Triplett B.A."/>
        </authorList>
    </citation>
    <scope>NUCLEOTIDE SEQUENCE [LARGE SCALE GENOMIC DNA]</scope>
    <source>
        <strain evidence="2 3">DSM 44272</strain>
    </source>
</reference>
<sequence length="195" mass="20765">MTRIWGAFARIPVPVIVALLVVGGALIPVHEAVVESLYGDGRQEWPQWLGRVTVLWYWAFLPTAVLALWARRRMHQGSTGHVGAWLNFIGGPLQYAVVTLGAVFQGLLGRGDLPTGFMAVEWLGYLIMPGIVLAGIAMLRDPGLPRWQGALVVILAPAAWLPFGGLAVGAALAGLLLTAGRRHPSLDSAVPAPSP</sequence>
<organism evidence="2 3">
    <name type="scientific">Blastococcus mobilis</name>
    <dbReference type="NCBI Taxonomy" id="1938746"/>
    <lineage>
        <taxon>Bacteria</taxon>
        <taxon>Bacillati</taxon>
        <taxon>Actinomycetota</taxon>
        <taxon>Actinomycetes</taxon>
        <taxon>Geodermatophilales</taxon>
        <taxon>Geodermatophilaceae</taxon>
        <taxon>Blastococcus</taxon>
    </lineage>
</organism>